<gene>
    <name evidence="2" type="primary">GDH2_3</name>
    <name evidence="2" type="ORF">Zm00014a_031327</name>
</gene>
<dbReference type="GO" id="GO:0016491">
    <property type="term" value="F:oxidoreductase activity"/>
    <property type="evidence" value="ECO:0007669"/>
    <property type="project" value="InterPro"/>
</dbReference>
<dbReference type="Pfam" id="PF00208">
    <property type="entry name" value="ELFV_dehydrog"/>
    <property type="match status" value="1"/>
</dbReference>
<accession>A0A3L6ERC4</accession>
<evidence type="ECO:0000313" key="2">
    <source>
        <dbReference type="EMBL" id="PWZ23208.1"/>
    </source>
</evidence>
<organism evidence="2">
    <name type="scientific">Zea mays</name>
    <name type="common">Maize</name>
    <dbReference type="NCBI Taxonomy" id="4577"/>
    <lineage>
        <taxon>Eukaryota</taxon>
        <taxon>Viridiplantae</taxon>
        <taxon>Streptophyta</taxon>
        <taxon>Embryophyta</taxon>
        <taxon>Tracheophyta</taxon>
        <taxon>Spermatophyta</taxon>
        <taxon>Magnoliopsida</taxon>
        <taxon>Liliopsida</taxon>
        <taxon>Poales</taxon>
        <taxon>Poaceae</taxon>
        <taxon>PACMAD clade</taxon>
        <taxon>Panicoideae</taxon>
        <taxon>Andropogonodae</taxon>
        <taxon>Andropogoneae</taxon>
        <taxon>Tripsacinae</taxon>
        <taxon>Zea</taxon>
    </lineage>
</organism>
<reference evidence="2" key="1">
    <citation type="journal article" date="2018" name="Nat. Genet.">
        <title>Extensive intraspecific gene order and gene structural variations between Mo17 and other maize genomes.</title>
        <authorList>
            <person name="Sun S."/>
            <person name="Zhou Y."/>
            <person name="Chen J."/>
            <person name="Shi J."/>
            <person name="Zhao H."/>
            <person name="Zhao H."/>
            <person name="Song W."/>
            <person name="Zhang M."/>
            <person name="Cui Y."/>
            <person name="Dong X."/>
            <person name="Liu H."/>
            <person name="Ma X."/>
            <person name="Jiao Y."/>
            <person name="Wang B."/>
            <person name="Wei X."/>
            <person name="Stein J.C."/>
            <person name="Glaubitz J.C."/>
            <person name="Lu F."/>
            <person name="Yu G."/>
            <person name="Liang C."/>
            <person name="Fengler K."/>
            <person name="Li B."/>
            <person name="Rafalski A."/>
            <person name="Schnable P.S."/>
            <person name="Ware D.H."/>
            <person name="Buckler E.S."/>
            <person name="Lai J."/>
        </authorList>
    </citation>
    <scope>NUCLEOTIDE SEQUENCE [LARGE SCALE GENOMIC DNA]</scope>
    <source>
        <tissue evidence="2">Seedling</tissue>
    </source>
</reference>
<feature type="domain" description="Glutamate/phenylalanine/leucine/valine/L-tryptophan dehydrogenase C-terminal" evidence="1">
    <location>
        <begin position="10"/>
        <end position="47"/>
    </location>
</feature>
<dbReference type="EMBL" id="NCVQ01000006">
    <property type="protein sequence ID" value="PWZ23208.1"/>
    <property type="molecule type" value="Genomic_DNA"/>
</dbReference>
<name>A0A3L6ERC4_MAIZE</name>
<sequence>MVVWSLATLIEWVQNIQGFMWAEEKVDDELEKDMSSAFQHMKAMCKSLVLPKCAVTLELRV</sequence>
<proteinExistence type="predicted"/>
<dbReference type="InterPro" id="IPR006096">
    <property type="entry name" value="Glu/Leu/Phe/Val/Trp_DH_C"/>
</dbReference>
<dbReference type="AlphaFoldDB" id="A0A3L6ERC4"/>
<protein>
    <submittedName>
        <fullName evidence="2">Glutamate dehydrogenase 2, mitochondrial</fullName>
    </submittedName>
</protein>
<evidence type="ECO:0000259" key="1">
    <source>
        <dbReference type="Pfam" id="PF00208"/>
    </source>
</evidence>
<comment type="caution">
    <text evidence="2">The sequence shown here is derived from an EMBL/GenBank/DDBJ whole genome shotgun (WGS) entry which is preliminary data.</text>
</comment>
<dbReference type="Proteomes" id="UP000251960">
    <property type="component" value="Chromosome 5"/>
</dbReference>
<dbReference type="GO" id="GO:0006520">
    <property type="term" value="P:amino acid metabolic process"/>
    <property type="evidence" value="ECO:0007669"/>
    <property type="project" value="InterPro"/>
</dbReference>
<dbReference type="Gene3D" id="3.40.50.720">
    <property type="entry name" value="NAD(P)-binding Rossmann-like Domain"/>
    <property type="match status" value="1"/>
</dbReference>